<dbReference type="InterPro" id="IPR052184">
    <property type="entry name" value="SDR_enzymes"/>
</dbReference>
<organism evidence="1 2">
    <name type="scientific">Alteromonas aquimaris</name>
    <dbReference type="NCBI Taxonomy" id="2998417"/>
    <lineage>
        <taxon>Bacteria</taxon>
        <taxon>Pseudomonadati</taxon>
        <taxon>Pseudomonadota</taxon>
        <taxon>Gammaproteobacteria</taxon>
        <taxon>Alteromonadales</taxon>
        <taxon>Alteromonadaceae</taxon>
        <taxon>Alteromonas/Salinimonas group</taxon>
        <taxon>Alteromonas</taxon>
    </lineage>
</organism>
<dbReference type="InterPro" id="IPR002347">
    <property type="entry name" value="SDR_fam"/>
</dbReference>
<dbReference type="Pfam" id="PF00106">
    <property type="entry name" value="adh_short"/>
    <property type="match status" value="1"/>
</dbReference>
<accession>A0ABT3PA35</accession>
<dbReference type="PRINTS" id="PR00081">
    <property type="entry name" value="GDHRDH"/>
</dbReference>
<dbReference type="SUPFAM" id="SSF51735">
    <property type="entry name" value="NAD(P)-binding Rossmann-fold domains"/>
    <property type="match status" value="1"/>
</dbReference>
<sequence>MQTVNLVIGANGGIGRILVKILAEQEHGTPLIAVSRAFDANIVWPENVIKKELDTADEIAIAQLISAMKKRGMRAKRVFCTVGLLHNDKVAPEKKLEEIHVEQLANYFAVNAILPALWLKHLIEIVISERPIITCVSARVGSIADNQLGGWYGYRASKAALNQLVKTASIEYARRLKDPVLVCYQPGTVDTGLSKPFQTNVKAENLFDPAFAVRQLLSITSNLHAPPHCRFVDWQGETINW</sequence>
<name>A0ABT3PA35_9ALTE</name>
<dbReference type="Gene3D" id="3.40.50.720">
    <property type="entry name" value="NAD(P)-binding Rossmann-like Domain"/>
    <property type="match status" value="1"/>
</dbReference>
<evidence type="ECO:0000313" key="1">
    <source>
        <dbReference type="EMBL" id="MCW8109643.1"/>
    </source>
</evidence>
<evidence type="ECO:0000313" key="2">
    <source>
        <dbReference type="Proteomes" id="UP001142810"/>
    </source>
</evidence>
<dbReference type="RefSeq" id="WP_265618481.1">
    <property type="nucleotide sequence ID" value="NZ_JAPFRD010000012.1"/>
</dbReference>
<keyword evidence="2" id="KW-1185">Reference proteome</keyword>
<dbReference type="PANTHER" id="PTHR45458:SF1">
    <property type="entry name" value="SHORT CHAIN DEHYDROGENASE"/>
    <property type="match status" value="1"/>
</dbReference>
<protein>
    <submittedName>
        <fullName evidence="1">SDR family NAD(P)-dependent oxidoreductase</fullName>
    </submittedName>
</protein>
<reference evidence="1" key="1">
    <citation type="submission" date="2022-11" db="EMBL/GenBank/DDBJ databases">
        <title>Alteromonas sp. nov., isolated from sea water of the Qingdao.</title>
        <authorList>
            <person name="Wang Q."/>
        </authorList>
    </citation>
    <scope>NUCLEOTIDE SEQUENCE</scope>
    <source>
        <strain evidence="1">ASW11-7</strain>
    </source>
</reference>
<dbReference type="InterPro" id="IPR036291">
    <property type="entry name" value="NAD(P)-bd_dom_sf"/>
</dbReference>
<comment type="caution">
    <text evidence="1">The sequence shown here is derived from an EMBL/GenBank/DDBJ whole genome shotgun (WGS) entry which is preliminary data.</text>
</comment>
<dbReference type="EMBL" id="JAPFRD010000012">
    <property type="protein sequence ID" value="MCW8109643.1"/>
    <property type="molecule type" value="Genomic_DNA"/>
</dbReference>
<gene>
    <name evidence="1" type="ORF">OPS25_14125</name>
</gene>
<proteinExistence type="predicted"/>
<dbReference type="PANTHER" id="PTHR45458">
    <property type="entry name" value="SHORT-CHAIN DEHYDROGENASE/REDUCTASE SDR"/>
    <property type="match status" value="1"/>
</dbReference>
<dbReference type="Proteomes" id="UP001142810">
    <property type="component" value="Unassembled WGS sequence"/>
</dbReference>